<reference evidence="3" key="1">
    <citation type="journal article" date="2019" name="Int. J. Syst. Evol. Microbiol.">
        <title>The Global Catalogue of Microorganisms (GCM) 10K type strain sequencing project: providing services to taxonomists for standard genome sequencing and annotation.</title>
        <authorList>
            <consortium name="The Broad Institute Genomics Platform"/>
            <consortium name="The Broad Institute Genome Sequencing Center for Infectious Disease"/>
            <person name="Wu L."/>
            <person name="Ma J."/>
        </authorList>
    </citation>
    <scope>NUCLEOTIDE SEQUENCE [LARGE SCALE GENOMIC DNA]</scope>
    <source>
        <strain evidence="3">SHR3</strain>
    </source>
</reference>
<comment type="caution">
    <text evidence="2">The sequence shown here is derived from an EMBL/GenBank/DDBJ whole genome shotgun (WGS) entry which is preliminary data.</text>
</comment>
<sequence length="192" mass="20375">MAAIGMAGANAVRALSGRLRRLARGAGWAGGVGVGLIVAALAGGLLADGYIDDEGRGIAHERARLMRAPLDPAAGRIDSDRARLERFYAQRFPGEAELPARLGRLYAAAQAQGVEIRRVDYRITPEPATPLKRVVLALPVRGDFPHIHAWLSAVLVDMPELALEGLSIKRAGGEANTLETEIRLAIFVGGGR</sequence>
<dbReference type="RefSeq" id="WP_096448311.1">
    <property type="nucleotide sequence ID" value="NZ_JBHSOG010000014.1"/>
</dbReference>
<feature type="transmembrane region" description="Helical" evidence="1">
    <location>
        <begin position="26"/>
        <end position="47"/>
    </location>
</feature>
<evidence type="ECO:0000256" key="1">
    <source>
        <dbReference type="SAM" id="Phobius"/>
    </source>
</evidence>
<accession>A0ABW1APF6</accession>
<keyword evidence="1" id="KW-0472">Membrane</keyword>
<keyword evidence="3" id="KW-1185">Reference proteome</keyword>
<evidence type="ECO:0000313" key="3">
    <source>
        <dbReference type="Proteomes" id="UP001595974"/>
    </source>
</evidence>
<gene>
    <name evidence="2" type="ORF">ACFPTN_05070</name>
</gene>
<evidence type="ECO:0008006" key="4">
    <source>
        <dbReference type="Google" id="ProtNLM"/>
    </source>
</evidence>
<keyword evidence="1" id="KW-1133">Transmembrane helix</keyword>
<name>A0ABW1APF6_9RHOO</name>
<dbReference type="EMBL" id="JBHSOG010000014">
    <property type="protein sequence ID" value="MFC5768736.1"/>
    <property type="molecule type" value="Genomic_DNA"/>
</dbReference>
<keyword evidence="1" id="KW-0812">Transmembrane</keyword>
<organism evidence="2 3">
    <name type="scientific">Thauera sinica</name>
    <dbReference type="NCBI Taxonomy" id="2665146"/>
    <lineage>
        <taxon>Bacteria</taxon>
        <taxon>Pseudomonadati</taxon>
        <taxon>Pseudomonadota</taxon>
        <taxon>Betaproteobacteria</taxon>
        <taxon>Rhodocyclales</taxon>
        <taxon>Zoogloeaceae</taxon>
        <taxon>Thauera</taxon>
    </lineage>
</organism>
<protein>
    <recommendedName>
        <fullName evidence="4">Transmembrane protein</fullName>
    </recommendedName>
</protein>
<dbReference type="Proteomes" id="UP001595974">
    <property type="component" value="Unassembled WGS sequence"/>
</dbReference>
<proteinExistence type="predicted"/>
<evidence type="ECO:0000313" key="2">
    <source>
        <dbReference type="EMBL" id="MFC5768736.1"/>
    </source>
</evidence>